<dbReference type="Pfam" id="PF05901">
    <property type="entry name" value="Excalibur"/>
    <property type="match status" value="1"/>
</dbReference>
<evidence type="ECO:0000313" key="3">
    <source>
        <dbReference type="EMBL" id="KAA1424113.1"/>
    </source>
</evidence>
<evidence type="ECO:0000313" key="4">
    <source>
        <dbReference type="Proteomes" id="UP000324351"/>
    </source>
</evidence>
<feature type="domain" description="Excalibur calcium-binding" evidence="2">
    <location>
        <begin position="38"/>
        <end position="92"/>
    </location>
</feature>
<organism evidence="3 4">
    <name type="scientific">Nocardioides antri</name>
    <dbReference type="NCBI Taxonomy" id="2607659"/>
    <lineage>
        <taxon>Bacteria</taxon>
        <taxon>Bacillati</taxon>
        <taxon>Actinomycetota</taxon>
        <taxon>Actinomycetes</taxon>
        <taxon>Propionibacteriales</taxon>
        <taxon>Nocardioidaceae</taxon>
        <taxon>Nocardioides</taxon>
    </lineage>
</organism>
<comment type="caution">
    <text evidence="3">The sequence shown here is derived from an EMBL/GenBank/DDBJ whole genome shotgun (WGS) entry which is preliminary data.</text>
</comment>
<keyword evidence="4" id="KW-1185">Reference proteome</keyword>
<proteinExistence type="predicted"/>
<feature type="chain" id="PRO_5022961928" evidence="1">
    <location>
        <begin position="23"/>
        <end position="94"/>
    </location>
</feature>
<dbReference type="Proteomes" id="UP000324351">
    <property type="component" value="Unassembled WGS sequence"/>
</dbReference>
<protein>
    <submittedName>
        <fullName evidence="3">Excalibur calcium-binding domain-containing protein</fullName>
    </submittedName>
</protein>
<evidence type="ECO:0000256" key="1">
    <source>
        <dbReference type="SAM" id="SignalP"/>
    </source>
</evidence>
<gene>
    <name evidence="3" type="ORF">F0U47_19670</name>
</gene>
<name>A0A5B1LTW9_9ACTN</name>
<sequence>MKKTLIACLAAFAVSAPTVVLAFSSAPVQAHTTGIHDNCTNFNNKYPHGVGRRGAVDRGGNVTNFKRSNRIYNRAERHNGDLDRDNDKIACEKA</sequence>
<reference evidence="3 4" key="1">
    <citation type="submission" date="2019-09" db="EMBL/GenBank/DDBJ databases">
        <title>Nocardioides panacisoli sp. nov., isolated from the soil of a ginseng field.</title>
        <authorList>
            <person name="Cho C."/>
        </authorList>
    </citation>
    <scope>NUCLEOTIDE SEQUENCE [LARGE SCALE GENOMIC DNA]</scope>
    <source>
        <strain evidence="3 4">BN140041</strain>
    </source>
</reference>
<keyword evidence="1" id="KW-0732">Signal</keyword>
<reference evidence="3 4" key="2">
    <citation type="submission" date="2019-09" db="EMBL/GenBank/DDBJ databases">
        <authorList>
            <person name="Jin C."/>
        </authorList>
    </citation>
    <scope>NUCLEOTIDE SEQUENCE [LARGE SCALE GENOMIC DNA]</scope>
    <source>
        <strain evidence="3 4">BN140041</strain>
    </source>
</reference>
<dbReference type="EMBL" id="VUJW01000014">
    <property type="protein sequence ID" value="KAA1424113.1"/>
    <property type="molecule type" value="Genomic_DNA"/>
</dbReference>
<dbReference type="InterPro" id="IPR008613">
    <property type="entry name" value="Excalibur_Ca-bd_domain"/>
</dbReference>
<evidence type="ECO:0000259" key="2">
    <source>
        <dbReference type="Pfam" id="PF05901"/>
    </source>
</evidence>
<dbReference type="AlphaFoldDB" id="A0A5B1LTW9"/>
<feature type="signal peptide" evidence="1">
    <location>
        <begin position="1"/>
        <end position="22"/>
    </location>
</feature>
<accession>A0A5B1LTW9</accession>
<dbReference type="RefSeq" id="WP_149752196.1">
    <property type="nucleotide sequence ID" value="NZ_VUJW01000014.1"/>
</dbReference>